<name>A0AAD4IP36_PERFH</name>
<evidence type="ECO:0000313" key="8">
    <source>
        <dbReference type="Proteomes" id="UP001190926"/>
    </source>
</evidence>
<feature type="domain" description="Glycosyltransferase N-terminal" evidence="6">
    <location>
        <begin position="2"/>
        <end position="227"/>
    </location>
</feature>
<proteinExistence type="inferred from homology"/>
<evidence type="ECO:0000313" key="7">
    <source>
        <dbReference type="EMBL" id="KAH6756185.1"/>
    </source>
</evidence>
<dbReference type="GO" id="GO:0008194">
    <property type="term" value="F:UDP-glycosyltransferase activity"/>
    <property type="evidence" value="ECO:0007669"/>
    <property type="project" value="InterPro"/>
</dbReference>
<evidence type="ECO:0000259" key="6">
    <source>
        <dbReference type="Pfam" id="PF26168"/>
    </source>
</evidence>
<dbReference type="PROSITE" id="PS00375">
    <property type="entry name" value="UDPGT"/>
    <property type="match status" value="1"/>
</dbReference>
<dbReference type="GO" id="GO:0016138">
    <property type="term" value="P:glycoside biosynthetic process"/>
    <property type="evidence" value="ECO:0007669"/>
    <property type="project" value="UniProtKB-ARBA"/>
</dbReference>
<protein>
    <recommendedName>
        <fullName evidence="5">Glycosyltransferase</fullName>
        <ecNumber evidence="5">2.4.1.-</ecNumber>
    </recommendedName>
</protein>
<dbReference type="FunFam" id="3.40.50.2000:FF:000060">
    <property type="entry name" value="Glycosyltransferase"/>
    <property type="match status" value="1"/>
</dbReference>
<evidence type="ECO:0000256" key="1">
    <source>
        <dbReference type="ARBA" id="ARBA00009995"/>
    </source>
</evidence>
<dbReference type="InterPro" id="IPR058980">
    <property type="entry name" value="Glyco_transf_N"/>
</dbReference>
<sequence>MFPWLAHGHIFPYLELAKNLSKLNFTIFFCSTAINLKSINESLQATSDHRLPINLLELHLPSPPELPPDLHTTKHAPPRLMPQLHRAFRASKSSFSAIITSLNPDMLIYDAFQPWAASIAASLGIPAVHFATTGAASYSFYYHLFTKKDSAFPHGAMYLRRHELQKLRDLDVSHLKDEYDENENDGFAHFSRSTDVVLMRTSRGIEGKYMDYLSLLSNKKIVSTGPLIITPITTSDDDDSDIIDWLSKKEKFSTVFISLGSENYLSKNQMQEMAKGLEASNANFIWAIRFPRGERVDVRETLPEGFLERVRERSKIVEGWAPQTKILSNPSIFAFVSHCGMSSTIESVYFGVPIVGIPVKMDQPLNARLAVEAGVGVEVERDENGDFVGGELAAAIERVREKGEEMRFRAAEMSEMMKKEEEYAVSEAAEQLRRICMDCKQLK</sequence>
<dbReference type="InterPro" id="IPR002213">
    <property type="entry name" value="UDP_glucos_trans"/>
</dbReference>
<dbReference type="InterPro" id="IPR035595">
    <property type="entry name" value="UDP_glycos_trans_CS"/>
</dbReference>
<dbReference type="Proteomes" id="UP001190926">
    <property type="component" value="Unassembled WGS sequence"/>
</dbReference>
<dbReference type="PANTHER" id="PTHR48044">
    <property type="entry name" value="GLYCOSYLTRANSFERASE"/>
    <property type="match status" value="1"/>
</dbReference>
<dbReference type="EC" id="2.4.1.-" evidence="5"/>
<evidence type="ECO:0000256" key="5">
    <source>
        <dbReference type="RuleBase" id="RU362057"/>
    </source>
</evidence>
<organism evidence="7 8">
    <name type="scientific">Perilla frutescens var. hirtella</name>
    <name type="common">Perilla citriodora</name>
    <name type="synonym">Perilla setoyensis</name>
    <dbReference type="NCBI Taxonomy" id="608512"/>
    <lineage>
        <taxon>Eukaryota</taxon>
        <taxon>Viridiplantae</taxon>
        <taxon>Streptophyta</taxon>
        <taxon>Embryophyta</taxon>
        <taxon>Tracheophyta</taxon>
        <taxon>Spermatophyta</taxon>
        <taxon>Magnoliopsida</taxon>
        <taxon>eudicotyledons</taxon>
        <taxon>Gunneridae</taxon>
        <taxon>Pentapetalae</taxon>
        <taxon>asterids</taxon>
        <taxon>lamiids</taxon>
        <taxon>Lamiales</taxon>
        <taxon>Lamiaceae</taxon>
        <taxon>Nepetoideae</taxon>
        <taxon>Elsholtzieae</taxon>
        <taxon>Perilla</taxon>
    </lineage>
</organism>
<dbReference type="Gene3D" id="3.40.50.2000">
    <property type="entry name" value="Glycogen Phosphorylase B"/>
    <property type="match status" value="2"/>
</dbReference>
<dbReference type="AlphaFoldDB" id="A0AAD4IP36"/>
<dbReference type="Pfam" id="PF26168">
    <property type="entry name" value="Glyco_transf_N"/>
    <property type="match status" value="1"/>
</dbReference>
<gene>
    <name evidence="7" type="ORF">C2S53_004284</name>
</gene>
<accession>A0AAD4IP36</accession>
<dbReference type="EMBL" id="SDAM02029566">
    <property type="protein sequence ID" value="KAH6756185.1"/>
    <property type="molecule type" value="Genomic_DNA"/>
</dbReference>
<evidence type="ECO:0000256" key="3">
    <source>
        <dbReference type="ARBA" id="ARBA00022679"/>
    </source>
</evidence>
<keyword evidence="8" id="KW-1185">Reference proteome</keyword>
<dbReference type="CDD" id="cd03784">
    <property type="entry name" value="GT1_Gtf-like"/>
    <property type="match status" value="1"/>
</dbReference>
<keyword evidence="3 4" id="KW-0808">Transferase</keyword>
<reference evidence="7 8" key="1">
    <citation type="journal article" date="2021" name="Nat. Commun.">
        <title>Incipient diploidization of the medicinal plant Perilla within 10,000 years.</title>
        <authorList>
            <person name="Zhang Y."/>
            <person name="Shen Q."/>
            <person name="Leng L."/>
            <person name="Zhang D."/>
            <person name="Chen S."/>
            <person name="Shi Y."/>
            <person name="Ning Z."/>
            <person name="Chen S."/>
        </authorList>
    </citation>
    <scope>NUCLEOTIDE SEQUENCE [LARGE SCALE GENOMIC DNA]</scope>
    <source>
        <strain evidence="8">cv. PC099</strain>
    </source>
</reference>
<evidence type="ECO:0000256" key="4">
    <source>
        <dbReference type="RuleBase" id="RU003718"/>
    </source>
</evidence>
<comment type="similarity">
    <text evidence="1 4">Belongs to the UDP-glycosyltransferase family.</text>
</comment>
<dbReference type="PANTHER" id="PTHR48044:SF82">
    <property type="entry name" value="GLYCOSYLTRANSFERASE"/>
    <property type="match status" value="1"/>
</dbReference>
<dbReference type="Pfam" id="PF00201">
    <property type="entry name" value="UDPGT"/>
    <property type="match status" value="1"/>
</dbReference>
<keyword evidence="2 4" id="KW-0328">Glycosyltransferase</keyword>
<evidence type="ECO:0000256" key="2">
    <source>
        <dbReference type="ARBA" id="ARBA00022676"/>
    </source>
</evidence>
<comment type="caution">
    <text evidence="7">The sequence shown here is derived from an EMBL/GenBank/DDBJ whole genome shotgun (WGS) entry which is preliminary data.</text>
</comment>
<dbReference type="SUPFAM" id="SSF53756">
    <property type="entry name" value="UDP-Glycosyltransferase/glycogen phosphorylase"/>
    <property type="match status" value="1"/>
</dbReference>